<evidence type="ECO:0000313" key="3">
    <source>
        <dbReference type="Proteomes" id="UP000823823"/>
    </source>
</evidence>
<accession>A0A9D2LD05</accession>
<protein>
    <submittedName>
        <fullName evidence="2">Uncharacterized protein</fullName>
    </submittedName>
</protein>
<feature type="compositionally biased region" description="Acidic residues" evidence="1">
    <location>
        <begin position="315"/>
        <end position="330"/>
    </location>
</feature>
<sequence>MTCESTSSTSTVAEVRRASSPRSGSADVARQHQQGRSRHPRPRGRSAAALMGGVMIALGSCGGTEDPVATGPAPDPAAASESTSADPALAAACGDFWGDPDYRAPQSRVVLDRAGTAAQAGPSDPLFYAMTGDDIDETFADAPAEAVAAGEELSEWFRTQPESGADADLDAFRAAWQQLAGACAEVSDAAAWTVEPGDDGTKPATLVCAQTFDTPGTLTHFANANVLTSNMFKLVGRAPQAVPADRMDEVQETADLLTTQIDAVDDAEVGAALEEVRAPFLDALDGDTWSDGLQEPLTELADACDTAGYAAPEPGEGDDTDADDDEEGLA</sequence>
<feature type="region of interest" description="Disordered" evidence="1">
    <location>
        <begin position="304"/>
        <end position="330"/>
    </location>
</feature>
<feature type="compositionally biased region" description="Basic residues" evidence="1">
    <location>
        <begin position="33"/>
        <end position="44"/>
    </location>
</feature>
<reference evidence="2" key="1">
    <citation type="journal article" date="2021" name="PeerJ">
        <title>Extensive microbial diversity within the chicken gut microbiome revealed by metagenomics and culture.</title>
        <authorList>
            <person name="Gilroy R."/>
            <person name="Ravi A."/>
            <person name="Getino M."/>
            <person name="Pursley I."/>
            <person name="Horton D.L."/>
            <person name="Alikhan N.F."/>
            <person name="Baker D."/>
            <person name="Gharbi K."/>
            <person name="Hall N."/>
            <person name="Watson M."/>
            <person name="Adriaenssens E.M."/>
            <person name="Foster-Nyarko E."/>
            <person name="Jarju S."/>
            <person name="Secka A."/>
            <person name="Antonio M."/>
            <person name="Oren A."/>
            <person name="Chaudhuri R.R."/>
            <person name="La Ragione R."/>
            <person name="Hildebrand F."/>
            <person name="Pallen M.J."/>
        </authorList>
    </citation>
    <scope>NUCLEOTIDE SEQUENCE</scope>
    <source>
        <strain evidence="2">ChiHjej13B12-24818</strain>
    </source>
</reference>
<evidence type="ECO:0000313" key="2">
    <source>
        <dbReference type="EMBL" id="HJB10060.1"/>
    </source>
</evidence>
<dbReference type="Proteomes" id="UP000823823">
    <property type="component" value="Unassembled WGS sequence"/>
</dbReference>
<feature type="compositionally biased region" description="Low complexity" evidence="1">
    <location>
        <begin position="1"/>
        <end position="11"/>
    </location>
</feature>
<feature type="region of interest" description="Disordered" evidence="1">
    <location>
        <begin position="1"/>
        <end position="47"/>
    </location>
</feature>
<comment type="caution">
    <text evidence="2">The sequence shown here is derived from an EMBL/GenBank/DDBJ whole genome shotgun (WGS) entry which is preliminary data.</text>
</comment>
<dbReference type="AlphaFoldDB" id="A0A9D2LD05"/>
<gene>
    <name evidence="2" type="ORF">H9786_05945</name>
</gene>
<name>A0A9D2LD05_9MICO</name>
<feature type="region of interest" description="Disordered" evidence="1">
    <location>
        <begin position="65"/>
        <end position="85"/>
    </location>
</feature>
<dbReference type="EMBL" id="DWZH01000042">
    <property type="protein sequence ID" value="HJB10060.1"/>
    <property type="molecule type" value="Genomic_DNA"/>
</dbReference>
<reference evidence="2" key="2">
    <citation type="submission" date="2021-04" db="EMBL/GenBank/DDBJ databases">
        <authorList>
            <person name="Gilroy R."/>
        </authorList>
    </citation>
    <scope>NUCLEOTIDE SEQUENCE</scope>
    <source>
        <strain evidence="2">ChiHjej13B12-24818</strain>
    </source>
</reference>
<organism evidence="2 3">
    <name type="scientific">Candidatus Brachybacterium merdavium</name>
    <dbReference type="NCBI Taxonomy" id="2838513"/>
    <lineage>
        <taxon>Bacteria</taxon>
        <taxon>Bacillati</taxon>
        <taxon>Actinomycetota</taxon>
        <taxon>Actinomycetes</taxon>
        <taxon>Micrococcales</taxon>
        <taxon>Dermabacteraceae</taxon>
        <taxon>Brachybacterium</taxon>
    </lineage>
</organism>
<proteinExistence type="predicted"/>
<evidence type="ECO:0000256" key="1">
    <source>
        <dbReference type="SAM" id="MobiDB-lite"/>
    </source>
</evidence>